<evidence type="ECO:0000313" key="14">
    <source>
        <dbReference type="EMBL" id="KAF5095246.1"/>
    </source>
</evidence>
<feature type="domain" description="SAM" evidence="13">
    <location>
        <begin position="563"/>
        <end position="624"/>
    </location>
</feature>
<dbReference type="Gene3D" id="1.10.150.50">
    <property type="entry name" value="Transcription Factor, Ets-1"/>
    <property type="match status" value="1"/>
</dbReference>
<dbReference type="EMBL" id="QQZK01000153">
    <property type="protein sequence ID" value="KAF5095246.1"/>
    <property type="molecule type" value="Genomic_DNA"/>
</dbReference>
<keyword evidence="4" id="KW-0813">Transport</keyword>
<evidence type="ECO:0000256" key="11">
    <source>
        <dbReference type="ARBA" id="ARBA00073291"/>
    </source>
</evidence>
<keyword evidence="7" id="KW-0694">RNA-binding</keyword>
<dbReference type="InterPro" id="IPR013761">
    <property type="entry name" value="SAM/pointed_sf"/>
</dbReference>
<evidence type="ECO:0000256" key="7">
    <source>
        <dbReference type="ARBA" id="ARBA00022884"/>
    </source>
</evidence>
<evidence type="ECO:0000256" key="6">
    <source>
        <dbReference type="ARBA" id="ARBA00022741"/>
    </source>
</evidence>
<comment type="subunit">
    <text evidence="9">Monomer. Binds to RNA.</text>
</comment>
<evidence type="ECO:0000259" key="13">
    <source>
        <dbReference type="PROSITE" id="PS50105"/>
    </source>
</evidence>
<sequence>MSTHRARPTSEIFFQNPLKSHQPDPTAADHVDKVTEKWLADLEIYQHTLEEMASINLDQEFKDELNAVQQWFEVLSMGERTAALYALLQDSSQVQVRFFITVLKRMAQNDAIAGVLSPTTATSASNGLGTGIPSYDSYSRQSQSPRFNSSGNTNNTTTNTPKSEGSGPSNLTSSPVAKPSSFKNIHRHSPSVNSNLSSSIITPQYITQNQPSISSIASLISPNLESAPLNGPGLANAPYLEKLPSNLTPWVQSEDVINRPKSADVALGTPAAHASLTSSPVYYKPPPSIGAGIKRYTSTPPPPGINISNASTQPLIPTTGVVPQDDGLLQQLQQLQLQQPTQTLATPQFIYPEFQGASWASMSNTPTAAMFSPIPTTFAGGATTASPAVAAASTTNGDKINVEIASATAMKMAALSTVSNRVILDHDVKKFRRNNKSVASLDLEGAGSSRSAVSSPITSEFGNQGKVVNQQLVYPPVSSPLVDRTQYLNSYSMALLSPVPPPQQHEYGNGRMGGNGHRKQSGLNKKTSSQTINSTSSNTPSSLSSSAGAASSSNSDPASFELAVLEDVPQWLKTLRLHKYTEQLKDLAWRDLVALSDAQLEARGVNALGARRKMLKVFEQVREADAQGSIK</sequence>
<keyword evidence="6" id="KW-0547">Nucleotide-binding</keyword>
<keyword evidence="8" id="KW-0653">Protein transport</keyword>
<dbReference type="AlphaFoldDB" id="A0A9P5G074"/>
<evidence type="ECO:0000256" key="12">
    <source>
        <dbReference type="SAM" id="MobiDB-lite"/>
    </source>
</evidence>
<dbReference type="Proteomes" id="UP000750522">
    <property type="component" value="Unassembled WGS sequence"/>
</dbReference>
<dbReference type="FunFam" id="1.10.150.50:FF:000033">
    <property type="entry name" value="Protein vts1, variant"/>
    <property type="match status" value="1"/>
</dbReference>
<reference evidence="14" key="2">
    <citation type="submission" date="2020-01" db="EMBL/GenBank/DDBJ databases">
        <authorList>
            <person name="Perkins V."/>
            <person name="Lessard M.-H."/>
            <person name="Dugat-Bony E."/>
            <person name="Frenette M."/>
            <person name="Labrie S."/>
        </authorList>
    </citation>
    <scope>NUCLEOTIDE SEQUENCE</scope>
    <source>
        <strain evidence="14">LMA-70</strain>
    </source>
</reference>
<dbReference type="GO" id="GO:0000932">
    <property type="term" value="C:P-body"/>
    <property type="evidence" value="ECO:0007669"/>
    <property type="project" value="UniProtKB-SubCell"/>
</dbReference>
<evidence type="ECO:0000256" key="1">
    <source>
        <dbReference type="ARBA" id="ARBA00004201"/>
    </source>
</evidence>
<keyword evidence="5" id="KW-0963">Cytoplasm</keyword>
<comment type="caution">
    <text evidence="14">The sequence shown here is derived from an EMBL/GenBank/DDBJ whole genome shotgun (WGS) entry which is preliminary data.</text>
</comment>
<comment type="subcellular location">
    <subcellularLocation>
        <location evidence="1">Cytoplasm</location>
        <location evidence="1">P-body</location>
    </subcellularLocation>
    <subcellularLocation>
        <location evidence="2">Cytoplasm</location>
        <location evidence="2">Cytosol</location>
    </subcellularLocation>
</comment>
<evidence type="ECO:0000256" key="3">
    <source>
        <dbReference type="ARBA" id="ARBA00007325"/>
    </source>
</evidence>
<evidence type="ECO:0000256" key="10">
    <source>
        <dbReference type="ARBA" id="ARBA00024136"/>
    </source>
</evidence>
<dbReference type="GO" id="GO:0005829">
    <property type="term" value="C:cytosol"/>
    <property type="evidence" value="ECO:0007669"/>
    <property type="project" value="UniProtKB-SubCell"/>
</dbReference>
<evidence type="ECO:0000256" key="9">
    <source>
        <dbReference type="ARBA" id="ARBA00024046"/>
    </source>
</evidence>
<evidence type="ECO:0000256" key="5">
    <source>
        <dbReference type="ARBA" id="ARBA00022490"/>
    </source>
</evidence>
<evidence type="ECO:0000256" key="4">
    <source>
        <dbReference type="ARBA" id="ARBA00022448"/>
    </source>
</evidence>
<proteinExistence type="inferred from homology"/>
<feature type="compositionally biased region" description="Polar residues" evidence="12">
    <location>
        <begin position="136"/>
        <end position="151"/>
    </location>
</feature>
<dbReference type="PROSITE" id="PS50105">
    <property type="entry name" value="SAM_DOMAIN"/>
    <property type="match status" value="1"/>
</dbReference>
<dbReference type="SUPFAM" id="SSF47769">
    <property type="entry name" value="SAM/Pointed domain"/>
    <property type="match status" value="1"/>
</dbReference>
<dbReference type="GO" id="GO:0000166">
    <property type="term" value="F:nucleotide binding"/>
    <property type="evidence" value="ECO:0007669"/>
    <property type="project" value="UniProtKB-KW"/>
</dbReference>
<feature type="region of interest" description="Disordered" evidence="12">
    <location>
        <begin position="119"/>
        <end position="197"/>
    </location>
</feature>
<feature type="compositionally biased region" description="Low complexity" evidence="12">
    <location>
        <begin position="527"/>
        <end position="552"/>
    </location>
</feature>
<organism evidence="14 15">
    <name type="scientific">Geotrichum candidum</name>
    <name type="common">Oospora lactis</name>
    <name type="synonym">Dipodascus geotrichum</name>
    <dbReference type="NCBI Taxonomy" id="1173061"/>
    <lineage>
        <taxon>Eukaryota</taxon>
        <taxon>Fungi</taxon>
        <taxon>Dikarya</taxon>
        <taxon>Ascomycota</taxon>
        <taxon>Saccharomycotina</taxon>
        <taxon>Dipodascomycetes</taxon>
        <taxon>Dipodascales</taxon>
        <taxon>Dipodascaceae</taxon>
        <taxon>Geotrichum</taxon>
    </lineage>
</organism>
<feature type="region of interest" description="Disordered" evidence="12">
    <location>
        <begin position="499"/>
        <end position="552"/>
    </location>
</feature>
<dbReference type="InterPro" id="IPR001660">
    <property type="entry name" value="SAM"/>
</dbReference>
<evidence type="ECO:0000256" key="8">
    <source>
        <dbReference type="ARBA" id="ARBA00022927"/>
    </source>
</evidence>
<dbReference type="GO" id="GO:0003729">
    <property type="term" value="F:mRNA binding"/>
    <property type="evidence" value="ECO:0007669"/>
    <property type="project" value="TreeGrafter"/>
</dbReference>
<dbReference type="Pfam" id="PF07647">
    <property type="entry name" value="SAM_2"/>
    <property type="match status" value="1"/>
</dbReference>
<dbReference type="PANTHER" id="PTHR12515:SF5">
    <property type="entry name" value="PROTEIN SMAUG"/>
    <property type="match status" value="1"/>
</dbReference>
<feature type="compositionally biased region" description="Polar residues" evidence="12">
    <location>
        <begin position="161"/>
        <end position="175"/>
    </location>
</feature>
<dbReference type="InterPro" id="IPR057327">
    <property type="entry name" value="Vts1_dom"/>
</dbReference>
<dbReference type="SMART" id="SM00454">
    <property type="entry name" value="SAM"/>
    <property type="match status" value="1"/>
</dbReference>
<dbReference type="InterPro" id="IPR050897">
    <property type="entry name" value="SMAUG/VTS1_RNA-bind"/>
</dbReference>
<name>A0A9P5G074_GEOCN</name>
<evidence type="ECO:0000313" key="15">
    <source>
        <dbReference type="Proteomes" id="UP000750522"/>
    </source>
</evidence>
<gene>
    <name evidence="14" type="ORF">DV451_004728</name>
</gene>
<reference evidence="14" key="1">
    <citation type="journal article" date="2020" name="Front. Microbiol.">
        <title>Phenotypic and Genetic Characterization of the Cheese Ripening Yeast Geotrichum candidum.</title>
        <authorList>
            <person name="Perkins V."/>
            <person name="Vignola S."/>
            <person name="Lessard M.H."/>
            <person name="Plante P.L."/>
            <person name="Corbeil J."/>
            <person name="Dugat-Bony E."/>
            <person name="Frenette M."/>
            <person name="Labrie S."/>
        </authorList>
    </citation>
    <scope>NUCLEOTIDE SEQUENCE</scope>
    <source>
        <strain evidence="14">LMA-70</strain>
    </source>
</reference>
<dbReference type="Pfam" id="PF25479">
    <property type="entry name" value="Vts1"/>
    <property type="match status" value="1"/>
</dbReference>
<protein>
    <recommendedName>
        <fullName evidence="10">RNA-binding protein VTS1</fullName>
    </recommendedName>
    <alternativeName>
        <fullName evidence="11">RNA-binding protein vts1</fullName>
    </alternativeName>
</protein>
<comment type="similarity">
    <text evidence="3">Belongs to the VTS1 family.</text>
</comment>
<accession>A0A9P5G074</accession>
<dbReference type="GO" id="GO:0000289">
    <property type="term" value="P:nuclear-transcribed mRNA poly(A) tail shortening"/>
    <property type="evidence" value="ECO:0007669"/>
    <property type="project" value="TreeGrafter"/>
</dbReference>
<evidence type="ECO:0000256" key="2">
    <source>
        <dbReference type="ARBA" id="ARBA00004514"/>
    </source>
</evidence>
<dbReference type="GO" id="GO:0015031">
    <property type="term" value="P:protein transport"/>
    <property type="evidence" value="ECO:0007669"/>
    <property type="project" value="UniProtKB-KW"/>
</dbReference>
<dbReference type="PANTHER" id="PTHR12515">
    <property type="entry name" value="STERILE ALPHA MOTIF DOMAIN CONTAINING PROTEIN 4-RELATED"/>
    <property type="match status" value="1"/>
</dbReference>